<comment type="caution">
    <text evidence="1">The sequence shown here is derived from an EMBL/GenBank/DDBJ whole genome shotgun (WGS) entry which is preliminary data.</text>
</comment>
<keyword evidence="2" id="KW-1185">Reference proteome</keyword>
<protein>
    <submittedName>
        <fullName evidence="1">Uncharacterized protein</fullName>
    </submittedName>
</protein>
<organism evidence="1 2">
    <name type="scientific">Coemansia aciculifera</name>
    <dbReference type="NCBI Taxonomy" id="417176"/>
    <lineage>
        <taxon>Eukaryota</taxon>
        <taxon>Fungi</taxon>
        <taxon>Fungi incertae sedis</taxon>
        <taxon>Zoopagomycota</taxon>
        <taxon>Kickxellomycotina</taxon>
        <taxon>Kickxellomycetes</taxon>
        <taxon>Kickxellales</taxon>
        <taxon>Kickxellaceae</taxon>
        <taxon>Coemansia</taxon>
    </lineage>
</organism>
<dbReference type="EMBL" id="JANBVB010000064">
    <property type="protein sequence ID" value="KAJ2898419.1"/>
    <property type="molecule type" value="Genomic_DNA"/>
</dbReference>
<accession>A0ACC1M7J2</accession>
<sequence>MDEKQRLAEAEKARYAEASSSNQPNPQGGAPPEYDNSRAGPVITQQSSPYGPYNESGTGGAGGIVGNAPLPPLQPPQQGGSWEQTGTTTGQKVVVDGVQGTQLPQGAYVEVKGVPACIMCPNCHQPIVTQIETKTGTKTVVAAVAVALVFWPLAWLPFMFRRLKKKIHVCPYCKHELGKVLTVSMTTAQPYVQR</sequence>
<reference evidence="1" key="1">
    <citation type="submission" date="2022-07" db="EMBL/GenBank/DDBJ databases">
        <title>Phylogenomic reconstructions and comparative analyses of Kickxellomycotina fungi.</title>
        <authorList>
            <person name="Reynolds N.K."/>
            <person name="Stajich J.E."/>
            <person name="Barry K."/>
            <person name="Grigoriev I.V."/>
            <person name="Crous P."/>
            <person name="Smith M.E."/>
        </authorList>
    </citation>
    <scope>NUCLEOTIDE SEQUENCE</scope>
    <source>
        <strain evidence="1">CBS 190363</strain>
    </source>
</reference>
<evidence type="ECO:0000313" key="2">
    <source>
        <dbReference type="Proteomes" id="UP001139981"/>
    </source>
</evidence>
<evidence type="ECO:0000313" key="1">
    <source>
        <dbReference type="EMBL" id="KAJ2898419.1"/>
    </source>
</evidence>
<proteinExistence type="predicted"/>
<gene>
    <name evidence="1" type="ORF">IWW38_001402</name>
</gene>
<dbReference type="Proteomes" id="UP001139981">
    <property type="component" value="Unassembled WGS sequence"/>
</dbReference>
<name>A0ACC1M7J2_9FUNG</name>